<dbReference type="Proteomes" id="UP000242351">
    <property type="component" value="Unassembled WGS sequence"/>
</dbReference>
<evidence type="ECO:0000313" key="2">
    <source>
        <dbReference type="EMBL" id="PJI34058.1"/>
    </source>
</evidence>
<name>A0A2H9UQS4_9GAMM</name>
<evidence type="ECO:0000313" key="3">
    <source>
        <dbReference type="Proteomes" id="UP000242351"/>
    </source>
</evidence>
<dbReference type="AlphaFoldDB" id="A0A2H9UQS4"/>
<accession>A0A2H9UQS4</accession>
<organism evidence="2 3">
    <name type="scientific">Acinetobacter pseudolwoffii</name>
    <dbReference type="NCBI Taxonomy" id="2053287"/>
    <lineage>
        <taxon>Bacteria</taxon>
        <taxon>Pseudomonadati</taxon>
        <taxon>Pseudomonadota</taxon>
        <taxon>Gammaproteobacteria</taxon>
        <taxon>Moraxellales</taxon>
        <taxon>Moraxellaceae</taxon>
        <taxon>Acinetobacter</taxon>
    </lineage>
</organism>
<proteinExistence type="predicted"/>
<reference evidence="2 3" key="2">
    <citation type="submission" date="2017-12" db="EMBL/GenBank/DDBJ databases">
        <title>Revising the taxonomy of the Acinetobacter lwoffii group: the description of Acinetobacter pseudolwoffii sp. nov. and emended description of Acinetobacter lwoffii.</title>
        <authorList>
            <person name="Nemec A."/>
        </authorList>
    </citation>
    <scope>NUCLEOTIDE SEQUENCE [LARGE SCALE GENOMIC DNA]</scope>
    <source>
        <strain evidence="2 3">ANC 5347</strain>
    </source>
</reference>
<feature type="transmembrane region" description="Helical" evidence="1">
    <location>
        <begin position="20"/>
        <end position="37"/>
    </location>
</feature>
<gene>
    <name evidence="2" type="ORF">CU320_01615</name>
</gene>
<keyword evidence="1" id="KW-1133">Transmembrane helix</keyword>
<sequence>MNCLNNLWNIIENNSAQLQTIFALIGLIFAVIAALYAKTQIKLSQQQRFFELKLSILSAAYECKDLIYEIKHKNEELKYEFSRLLNTQNKTLNDNLEGCDYNYHEYFNKIMRLTETPEEVIDKLITSLSDEEQEVSLEELERYLKHLIKSKGSIYHARNGYLRRIEELRLNG</sequence>
<dbReference type="EMBL" id="PGOZ01000001">
    <property type="protein sequence ID" value="PJI34058.1"/>
    <property type="molecule type" value="Genomic_DNA"/>
</dbReference>
<protein>
    <submittedName>
        <fullName evidence="2">Uncharacterized protein</fullName>
    </submittedName>
</protein>
<comment type="caution">
    <text evidence="2">The sequence shown here is derived from an EMBL/GenBank/DDBJ whole genome shotgun (WGS) entry which is preliminary data.</text>
</comment>
<reference evidence="2 3" key="1">
    <citation type="submission" date="2017-11" db="EMBL/GenBank/DDBJ databases">
        <authorList>
            <person name="Han C.G."/>
        </authorList>
    </citation>
    <scope>NUCLEOTIDE SEQUENCE [LARGE SCALE GENOMIC DNA]</scope>
    <source>
        <strain evidence="2 3">ANC 5347</strain>
    </source>
</reference>
<dbReference type="RefSeq" id="WP_100357074.1">
    <property type="nucleotide sequence ID" value="NZ_PGOZ01000001.1"/>
</dbReference>
<evidence type="ECO:0000256" key="1">
    <source>
        <dbReference type="SAM" id="Phobius"/>
    </source>
</evidence>
<keyword evidence="1" id="KW-0472">Membrane</keyword>
<keyword evidence="1" id="KW-0812">Transmembrane</keyword>